<sequence>MVYFTDFGNIKTAGKGKEMAGNEERPGILGRLRKAVDQAIHVEDEDLMPPGSPSGSGAAGPNMSSVAAIPHVVVSPTSAQPSDSPLYREFSRKLSEQKDAMAAFQQSWDILEAVSNPRERLAAALKMLKTQGYKPSDVAQAIDARVALLNAEATRVRERGLPARRDEAKNLRQQSGSYDGQQEKIRGQIGDLERQIEDLRSKQRQLTTDAERIEEQVAAIEADLSQVLERMTQELQAQKAQFLGV</sequence>
<gene>
    <name evidence="2" type="ORF">UV20_C0003G0026</name>
</gene>
<feature type="compositionally biased region" description="Polar residues" evidence="1">
    <location>
        <begin position="171"/>
        <end position="180"/>
    </location>
</feature>
<evidence type="ECO:0000313" key="2">
    <source>
        <dbReference type="EMBL" id="KKS57086.1"/>
    </source>
</evidence>
<protein>
    <submittedName>
        <fullName evidence="2">Uncharacterized protein</fullName>
    </submittedName>
</protein>
<reference evidence="2 3" key="1">
    <citation type="journal article" date="2015" name="Nature">
        <title>rRNA introns, odd ribosomes, and small enigmatic genomes across a large radiation of phyla.</title>
        <authorList>
            <person name="Brown C.T."/>
            <person name="Hug L.A."/>
            <person name="Thomas B.C."/>
            <person name="Sharon I."/>
            <person name="Castelle C.J."/>
            <person name="Singh A."/>
            <person name="Wilkins M.J."/>
            <person name="Williams K.H."/>
            <person name="Banfield J.F."/>
        </authorList>
    </citation>
    <scope>NUCLEOTIDE SEQUENCE [LARGE SCALE GENOMIC DNA]</scope>
</reference>
<evidence type="ECO:0000313" key="3">
    <source>
        <dbReference type="Proteomes" id="UP000034837"/>
    </source>
</evidence>
<organism evidence="2 3">
    <name type="scientific">Candidatus Magasanikbacteria bacterium GW2011_GWA2_42_32</name>
    <dbReference type="NCBI Taxonomy" id="1619039"/>
    <lineage>
        <taxon>Bacteria</taxon>
        <taxon>Candidatus Magasanikiibacteriota</taxon>
    </lineage>
</organism>
<proteinExistence type="predicted"/>
<comment type="caution">
    <text evidence="2">The sequence shown here is derived from an EMBL/GenBank/DDBJ whole genome shotgun (WGS) entry which is preliminary data.</text>
</comment>
<name>A0A0G1CEJ4_9BACT</name>
<evidence type="ECO:0000256" key="1">
    <source>
        <dbReference type="SAM" id="MobiDB-lite"/>
    </source>
</evidence>
<dbReference type="AlphaFoldDB" id="A0A0G1CEJ4"/>
<accession>A0A0G1CEJ4</accession>
<feature type="compositionally biased region" description="Low complexity" evidence="1">
    <location>
        <begin position="53"/>
        <end position="63"/>
    </location>
</feature>
<feature type="region of interest" description="Disordered" evidence="1">
    <location>
        <begin position="43"/>
        <end position="63"/>
    </location>
</feature>
<dbReference type="EMBL" id="LCDO01000003">
    <property type="protein sequence ID" value="KKS57086.1"/>
    <property type="molecule type" value="Genomic_DNA"/>
</dbReference>
<feature type="region of interest" description="Disordered" evidence="1">
    <location>
        <begin position="163"/>
        <end position="184"/>
    </location>
</feature>
<dbReference type="Proteomes" id="UP000034837">
    <property type="component" value="Unassembled WGS sequence"/>
</dbReference>